<feature type="domain" description="WYL" evidence="1">
    <location>
        <begin position="135"/>
        <end position="194"/>
    </location>
</feature>
<dbReference type="Pfam" id="PF25583">
    <property type="entry name" value="WCX"/>
    <property type="match status" value="1"/>
</dbReference>
<sequence>MATALERVTNLLTILLETRVPLTLRQISQELVGMYPDNPVALRGAFERDKAMLREIGVPIETEVLGGDQAGETAYRVDRDRYELRGLQLDDDERHALQLAVATIRSDTGQEGVWKLGGSVLPSSTVVANVAQSDALPVLRTASAARTTVAFRYRDLDRRLDPYGLLLREGFWYVIGHDHGHGQVRTYRVDRIAGAVTVLDGQGFERPAGFDVRAAFPADSKLLGEADDRDATAEVAVDPPLAAVVRAELGDDAVLRAEPPDGPAGGTVVFRVPCANRDAFRSWVLGIGVHAEVLGPPEVRAELVAWLRSFDGTGTSGTAAGGAS</sequence>
<dbReference type="PANTHER" id="PTHR34580:SF1">
    <property type="entry name" value="PROTEIN PAFC"/>
    <property type="match status" value="1"/>
</dbReference>
<proteinExistence type="predicted"/>
<organism evidence="3">
    <name type="scientific">freshwater metagenome</name>
    <dbReference type="NCBI Taxonomy" id="449393"/>
    <lineage>
        <taxon>unclassified sequences</taxon>
        <taxon>metagenomes</taxon>
        <taxon>ecological metagenomes</taxon>
    </lineage>
</organism>
<accession>A0A6J6BJ84</accession>
<dbReference type="Pfam" id="PF13280">
    <property type="entry name" value="WYL"/>
    <property type="match status" value="1"/>
</dbReference>
<dbReference type="EMBL" id="CAEZSR010000003">
    <property type="protein sequence ID" value="CAB4538835.1"/>
    <property type="molecule type" value="Genomic_DNA"/>
</dbReference>
<evidence type="ECO:0000259" key="2">
    <source>
        <dbReference type="Pfam" id="PF25583"/>
    </source>
</evidence>
<evidence type="ECO:0000313" key="3">
    <source>
        <dbReference type="EMBL" id="CAB4538835.1"/>
    </source>
</evidence>
<name>A0A6J6BJ84_9ZZZZ</name>
<dbReference type="AlphaFoldDB" id="A0A6J6BJ84"/>
<feature type="domain" description="WCX" evidence="2">
    <location>
        <begin position="232"/>
        <end position="308"/>
    </location>
</feature>
<dbReference type="PROSITE" id="PS52050">
    <property type="entry name" value="WYL"/>
    <property type="match status" value="1"/>
</dbReference>
<gene>
    <name evidence="3" type="ORF">UFOPK1493_00145</name>
</gene>
<dbReference type="PANTHER" id="PTHR34580">
    <property type="match status" value="1"/>
</dbReference>
<protein>
    <submittedName>
        <fullName evidence="3">Unannotated protein</fullName>
    </submittedName>
</protein>
<dbReference type="InterPro" id="IPR051534">
    <property type="entry name" value="CBASS_pafABC_assoc_protein"/>
</dbReference>
<reference evidence="3" key="1">
    <citation type="submission" date="2020-05" db="EMBL/GenBank/DDBJ databases">
        <authorList>
            <person name="Chiriac C."/>
            <person name="Salcher M."/>
            <person name="Ghai R."/>
            <person name="Kavagutti S V."/>
        </authorList>
    </citation>
    <scope>NUCLEOTIDE SEQUENCE</scope>
</reference>
<evidence type="ECO:0000259" key="1">
    <source>
        <dbReference type="Pfam" id="PF13280"/>
    </source>
</evidence>
<dbReference type="InterPro" id="IPR057727">
    <property type="entry name" value="WCX_dom"/>
</dbReference>
<dbReference type="InterPro" id="IPR026881">
    <property type="entry name" value="WYL_dom"/>
</dbReference>